<dbReference type="CDD" id="cd06850">
    <property type="entry name" value="biotinyl_domain"/>
    <property type="match status" value="1"/>
</dbReference>
<reference evidence="10 11" key="1">
    <citation type="submission" date="2018-11" db="EMBL/GenBank/DDBJ databases">
        <title>Species Designations Belie Phenotypic and Genotypic Heterogeneity in Oral Streptococci.</title>
        <authorList>
            <person name="Velsko I."/>
        </authorList>
    </citation>
    <scope>NUCLEOTIDE SEQUENCE [LARGE SCALE GENOMIC DNA]</scope>
    <source>
        <strain evidence="10 11">BCC41</strain>
    </source>
</reference>
<accession>A0A428GQW5</accession>
<keyword evidence="4 8" id="KW-0276">Fatty acid metabolism</keyword>
<dbReference type="SUPFAM" id="SSF51230">
    <property type="entry name" value="Single hybrid motif"/>
    <property type="match status" value="1"/>
</dbReference>
<dbReference type="RefSeq" id="WP_125446038.1">
    <property type="nucleotide sequence ID" value="NZ_RJPT01000001.1"/>
</dbReference>
<evidence type="ECO:0000313" key="10">
    <source>
        <dbReference type="EMBL" id="RSJ83860.1"/>
    </source>
</evidence>
<evidence type="ECO:0000256" key="6">
    <source>
        <dbReference type="ARBA" id="ARBA00023160"/>
    </source>
</evidence>
<keyword evidence="6 8" id="KW-0275">Fatty acid biosynthesis</keyword>
<dbReference type="PRINTS" id="PR01071">
    <property type="entry name" value="ACOABIOTINCC"/>
</dbReference>
<dbReference type="Pfam" id="PF00364">
    <property type="entry name" value="Biotin_lipoyl"/>
    <property type="match status" value="1"/>
</dbReference>
<evidence type="ECO:0000256" key="4">
    <source>
        <dbReference type="ARBA" id="ARBA00022832"/>
    </source>
</evidence>
<evidence type="ECO:0000259" key="9">
    <source>
        <dbReference type="PROSITE" id="PS50968"/>
    </source>
</evidence>
<evidence type="ECO:0000256" key="7">
    <source>
        <dbReference type="ARBA" id="ARBA00023267"/>
    </source>
</evidence>
<dbReference type="Gene3D" id="2.40.50.100">
    <property type="match status" value="1"/>
</dbReference>
<comment type="pathway">
    <text evidence="1 8">Lipid metabolism; fatty acid biosynthesis.</text>
</comment>
<comment type="function">
    <text evidence="8">This protein is a component of the acetyl coenzyme A carboxylase complex; first, biotin carboxylase catalyzes the carboxylation of the carrier protein and then the transcarboxylase transfers the carboxyl group to form malonyl-CoA.</text>
</comment>
<dbReference type="InterPro" id="IPR000089">
    <property type="entry name" value="Biotin_lipoyl"/>
</dbReference>
<evidence type="ECO:0000256" key="5">
    <source>
        <dbReference type="ARBA" id="ARBA00023098"/>
    </source>
</evidence>
<gene>
    <name evidence="10" type="primary">accB</name>
    <name evidence="10" type="ORF">D8791_01585</name>
</gene>
<dbReference type="PROSITE" id="PS00188">
    <property type="entry name" value="BIOTIN"/>
    <property type="match status" value="1"/>
</dbReference>
<dbReference type="InterPro" id="IPR001249">
    <property type="entry name" value="AcCoA_biotinCC"/>
</dbReference>
<comment type="caution">
    <text evidence="10">The sequence shown here is derived from an EMBL/GenBank/DDBJ whole genome shotgun (WGS) entry which is preliminary data.</text>
</comment>
<dbReference type="AlphaFoldDB" id="A0A428GQW5"/>
<dbReference type="PROSITE" id="PS50968">
    <property type="entry name" value="BIOTINYL_LIPOYL"/>
    <property type="match status" value="1"/>
</dbReference>
<keyword evidence="5 8" id="KW-0443">Lipid metabolism</keyword>
<protein>
    <recommendedName>
        <fullName evidence="2 8">Biotin carboxyl carrier protein of acetyl-CoA carboxylase</fullName>
    </recommendedName>
</protein>
<keyword evidence="3 8" id="KW-0444">Lipid biosynthesis</keyword>
<dbReference type="PANTHER" id="PTHR45266:SF3">
    <property type="entry name" value="OXALOACETATE DECARBOXYLASE ALPHA CHAIN"/>
    <property type="match status" value="1"/>
</dbReference>
<dbReference type="UniPathway" id="UPA00094"/>
<feature type="domain" description="Lipoyl-binding" evidence="9">
    <location>
        <begin position="89"/>
        <end position="165"/>
    </location>
</feature>
<evidence type="ECO:0000313" key="11">
    <source>
        <dbReference type="Proteomes" id="UP000272635"/>
    </source>
</evidence>
<evidence type="ECO:0000256" key="3">
    <source>
        <dbReference type="ARBA" id="ARBA00022516"/>
    </source>
</evidence>
<proteinExistence type="predicted"/>
<evidence type="ECO:0000256" key="2">
    <source>
        <dbReference type="ARBA" id="ARBA00017562"/>
    </source>
</evidence>
<dbReference type="EMBL" id="RJPT01000001">
    <property type="protein sequence ID" value="RSJ83860.1"/>
    <property type="molecule type" value="Genomic_DNA"/>
</dbReference>
<dbReference type="NCBIfam" id="TIGR00531">
    <property type="entry name" value="BCCP"/>
    <property type="match status" value="1"/>
</dbReference>
<dbReference type="PANTHER" id="PTHR45266">
    <property type="entry name" value="OXALOACETATE DECARBOXYLASE ALPHA CHAIN"/>
    <property type="match status" value="1"/>
</dbReference>
<dbReference type="InterPro" id="IPR050709">
    <property type="entry name" value="Biotin_Carboxyl_Carrier/Decarb"/>
</dbReference>
<dbReference type="Proteomes" id="UP000272635">
    <property type="component" value="Unassembled WGS sequence"/>
</dbReference>
<keyword evidence="7 8" id="KW-0092">Biotin</keyword>
<dbReference type="InterPro" id="IPR011053">
    <property type="entry name" value="Single_hybrid_motif"/>
</dbReference>
<dbReference type="InterPro" id="IPR001882">
    <property type="entry name" value="Biotin_BS"/>
</dbReference>
<dbReference type="GO" id="GO:0009317">
    <property type="term" value="C:acetyl-CoA carboxylase complex"/>
    <property type="evidence" value="ECO:0007669"/>
    <property type="project" value="InterPro"/>
</dbReference>
<dbReference type="GO" id="GO:0003989">
    <property type="term" value="F:acetyl-CoA carboxylase activity"/>
    <property type="evidence" value="ECO:0007669"/>
    <property type="project" value="InterPro"/>
</dbReference>
<dbReference type="GO" id="GO:0006633">
    <property type="term" value="P:fatty acid biosynthetic process"/>
    <property type="evidence" value="ECO:0007669"/>
    <property type="project" value="UniProtKB-UniPathway"/>
</dbReference>
<evidence type="ECO:0000256" key="1">
    <source>
        <dbReference type="ARBA" id="ARBA00005194"/>
    </source>
</evidence>
<organism evidence="10 11">
    <name type="scientific">Streptococcus cristatus</name>
    <dbReference type="NCBI Taxonomy" id="45634"/>
    <lineage>
        <taxon>Bacteria</taxon>
        <taxon>Bacillati</taxon>
        <taxon>Bacillota</taxon>
        <taxon>Bacilli</taxon>
        <taxon>Lactobacillales</taxon>
        <taxon>Streptococcaceae</taxon>
        <taxon>Streptococcus</taxon>
    </lineage>
</organism>
<sequence length="165" mass="17243">MNINEIKDLMAQFDQSSLREFSYKNQSDELTFSKNESSAAVAATPAVSAAPVIAPVQPASAPVAETVPQAAPTAAPEVAPEAPVPAAEGDVVESPLVGVAYLAAGPDKPAFVSVGDQVKKGQTLMIIEAMKVMNEVPAPKDGLITEILVQNEEMVEFGKGLVRIK</sequence>
<evidence type="ECO:0000256" key="8">
    <source>
        <dbReference type="RuleBase" id="RU364072"/>
    </source>
</evidence>
<name>A0A428GQW5_STRCR</name>